<keyword evidence="7" id="KW-0645">Protease</keyword>
<keyword evidence="7" id="KW-1133">Transmembrane helix</keyword>
<name>A0A7S7NP57_PALFE</name>
<feature type="region of interest" description="Disordered" evidence="8">
    <location>
        <begin position="1"/>
        <end position="26"/>
    </location>
</feature>
<dbReference type="CDD" id="cd06530">
    <property type="entry name" value="S26_SPase_I"/>
    <property type="match status" value="1"/>
</dbReference>
<sequence>MKQKAKKPSGTEPVPQQQDSSKVQKVKPDFPEQVRSFVSEWSVTIILLLFGTTTILQAFVVPTGSMEDTVLIGDHMFVDKLAFSPPGAISKYLLPYTPIKRGDIIVFKWPVDPRQNYIKRVIGVPGDHIKLINKELVLNGKKMTEPYVVHKMNYLDSYRDNFPSEPNMRLEAGAVKMLSENMKDGEIVVPPNCYFAMGDNRDNSLDSRYWGFVPRDNIVGKPAIIFWSYDATTEALADPNIISLNHLIDLATHFFSKTRWNRTLMVPRPYPLG</sequence>
<dbReference type="Proteomes" id="UP000593892">
    <property type="component" value="Chromosome"/>
</dbReference>
<feature type="transmembrane region" description="Helical" evidence="7">
    <location>
        <begin position="41"/>
        <end position="60"/>
    </location>
</feature>
<dbReference type="PANTHER" id="PTHR43390:SF1">
    <property type="entry name" value="CHLOROPLAST PROCESSING PEPTIDASE"/>
    <property type="match status" value="1"/>
</dbReference>
<dbReference type="InterPro" id="IPR000223">
    <property type="entry name" value="Pept_S26A_signal_pept_1"/>
</dbReference>
<dbReference type="EC" id="3.4.21.89" evidence="3 7"/>
<dbReference type="PRINTS" id="PR00727">
    <property type="entry name" value="LEADERPTASE"/>
</dbReference>
<dbReference type="SUPFAM" id="SSF51306">
    <property type="entry name" value="LexA/Signal peptidase"/>
    <property type="match status" value="1"/>
</dbReference>
<accession>A0A7S7NP57</accession>
<evidence type="ECO:0000313" key="10">
    <source>
        <dbReference type="EMBL" id="QOY87222.1"/>
    </source>
</evidence>
<dbReference type="Gene3D" id="2.10.109.10">
    <property type="entry name" value="Umud Fragment, subunit A"/>
    <property type="match status" value="1"/>
</dbReference>
<evidence type="ECO:0000256" key="2">
    <source>
        <dbReference type="ARBA" id="ARBA00009370"/>
    </source>
</evidence>
<evidence type="ECO:0000313" key="11">
    <source>
        <dbReference type="Proteomes" id="UP000593892"/>
    </source>
</evidence>
<dbReference type="KEGG" id="pfer:IRI77_31360"/>
<dbReference type="InterPro" id="IPR019533">
    <property type="entry name" value="Peptidase_S26"/>
</dbReference>
<dbReference type="GO" id="GO:0016020">
    <property type="term" value="C:membrane"/>
    <property type="evidence" value="ECO:0007669"/>
    <property type="project" value="UniProtKB-SubCell"/>
</dbReference>
<organism evidence="10 11">
    <name type="scientific">Paludibaculum fermentans</name>
    <dbReference type="NCBI Taxonomy" id="1473598"/>
    <lineage>
        <taxon>Bacteria</taxon>
        <taxon>Pseudomonadati</taxon>
        <taxon>Acidobacteriota</taxon>
        <taxon>Terriglobia</taxon>
        <taxon>Bryobacterales</taxon>
        <taxon>Bryobacteraceae</taxon>
        <taxon>Paludibaculum</taxon>
    </lineage>
</organism>
<evidence type="ECO:0000256" key="4">
    <source>
        <dbReference type="ARBA" id="ARBA00019232"/>
    </source>
</evidence>
<evidence type="ECO:0000256" key="8">
    <source>
        <dbReference type="SAM" id="MobiDB-lite"/>
    </source>
</evidence>
<dbReference type="RefSeq" id="WP_194448891.1">
    <property type="nucleotide sequence ID" value="NZ_CP063849.1"/>
</dbReference>
<dbReference type="AlphaFoldDB" id="A0A7S7NP57"/>
<dbReference type="GO" id="GO:0004252">
    <property type="term" value="F:serine-type endopeptidase activity"/>
    <property type="evidence" value="ECO:0007669"/>
    <property type="project" value="InterPro"/>
</dbReference>
<keyword evidence="11" id="KW-1185">Reference proteome</keyword>
<evidence type="ECO:0000256" key="7">
    <source>
        <dbReference type="RuleBase" id="RU362042"/>
    </source>
</evidence>
<feature type="active site" evidence="6">
    <location>
        <position position="65"/>
    </location>
</feature>
<feature type="active site" evidence="6">
    <location>
        <position position="119"/>
    </location>
</feature>
<reference evidence="10 11" key="1">
    <citation type="submission" date="2020-10" db="EMBL/GenBank/DDBJ databases">
        <title>Complete genome sequence of Paludibaculum fermentans P105T, a facultatively anaerobic acidobacterium capable of dissimilatory Fe(III) reduction.</title>
        <authorList>
            <person name="Dedysh S.N."/>
            <person name="Beletsky A.V."/>
            <person name="Kulichevskaya I.S."/>
            <person name="Mardanov A.V."/>
            <person name="Ravin N.V."/>
        </authorList>
    </citation>
    <scope>NUCLEOTIDE SEQUENCE [LARGE SCALE GENOMIC DNA]</scope>
    <source>
        <strain evidence="10 11">P105</strain>
    </source>
</reference>
<keyword evidence="7" id="KW-0472">Membrane</keyword>
<comment type="catalytic activity">
    <reaction evidence="1 7">
        <text>Cleavage of hydrophobic, N-terminal signal or leader sequences from secreted and periplasmic proteins.</text>
        <dbReference type="EC" id="3.4.21.89"/>
    </reaction>
</comment>
<dbReference type="Pfam" id="PF10502">
    <property type="entry name" value="Peptidase_S26"/>
    <property type="match status" value="1"/>
</dbReference>
<proteinExistence type="inferred from homology"/>
<gene>
    <name evidence="10" type="primary">lepB</name>
    <name evidence="10" type="ORF">IRI77_31360</name>
</gene>
<dbReference type="NCBIfam" id="TIGR02227">
    <property type="entry name" value="sigpep_I_bact"/>
    <property type="match status" value="1"/>
</dbReference>
<evidence type="ECO:0000256" key="6">
    <source>
        <dbReference type="PIRSR" id="PIRSR600223-1"/>
    </source>
</evidence>
<evidence type="ECO:0000256" key="3">
    <source>
        <dbReference type="ARBA" id="ARBA00013208"/>
    </source>
</evidence>
<feature type="domain" description="Peptidase S26" evidence="9">
    <location>
        <begin position="37"/>
        <end position="227"/>
    </location>
</feature>
<protein>
    <recommendedName>
        <fullName evidence="4 7">Signal peptidase I</fullName>
        <ecNumber evidence="3 7">3.4.21.89</ecNumber>
    </recommendedName>
</protein>
<dbReference type="PROSITE" id="PS00760">
    <property type="entry name" value="SPASE_I_2"/>
    <property type="match status" value="1"/>
</dbReference>
<dbReference type="EMBL" id="CP063849">
    <property type="protein sequence ID" value="QOY87222.1"/>
    <property type="molecule type" value="Genomic_DNA"/>
</dbReference>
<dbReference type="GO" id="GO:0009003">
    <property type="term" value="F:signal peptidase activity"/>
    <property type="evidence" value="ECO:0007669"/>
    <property type="project" value="UniProtKB-EC"/>
</dbReference>
<keyword evidence="5 7" id="KW-0378">Hydrolase</keyword>
<evidence type="ECO:0000256" key="1">
    <source>
        <dbReference type="ARBA" id="ARBA00000677"/>
    </source>
</evidence>
<evidence type="ECO:0000256" key="5">
    <source>
        <dbReference type="ARBA" id="ARBA00022801"/>
    </source>
</evidence>
<evidence type="ECO:0000259" key="9">
    <source>
        <dbReference type="Pfam" id="PF10502"/>
    </source>
</evidence>
<dbReference type="InterPro" id="IPR019757">
    <property type="entry name" value="Pept_S26A_signal_pept_1_Lys-AS"/>
</dbReference>
<dbReference type="PANTHER" id="PTHR43390">
    <property type="entry name" value="SIGNAL PEPTIDASE I"/>
    <property type="match status" value="1"/>
</dbReference>
<keyword evidence="7" id="KW-0812">Transmembrane</keyword>
<comment type="similarity">
    <text evidence="2 7">Belongs to the peptidase S26 family.</text>
</comment>
<dbReference type="InterPro" id="IPR036286">
    <property type="entry name" value="LexA/Signal_pep-like_sf"/>
</dbReference>
<feature type="compositionally biased region" description="Low complexity" evidence="8">
    <location>
        <begin position="13"/>
        <end position="23"/>
    </location>
</feature>
<dbReference type="GO" id="GO:0006465">
    <property type="term" value="P:signal peptide processing"/>
    <property type="evidence" value="ECO:0007669"/>
    <property type="project" value="InterPro"/>
</dbReference>
<comment type="subcellular location">
    <subcellularLocation>
        <location evidence="7">Membrane</location>
        <topology evidence="7">Single-pass type II membrane protein</topology>
    </subcellularLocation>
</comment>